<dbReference type="EMBL" id="FXZK01000007">
    <property type="protein sequence ID" value="SMY09164.1"/>
    <property type="molecule type" value="Genomic_DNA"/>
</dbReference>
<evidence type="ECO:0008006" key="3">
    <source>
        <dbReference type="Google" id="ProtNLM"/>
    </source>
</evidence>
<name>A0A238LID0_9RHOB</name>
<gene>
    <name evidence="1" type="ORF">LOM8899_03326</name>
</gene>
<dbReference type="RefSeq" id="WP_093993344.1">
    <property type="nucleotide sequence ID" value="NZ_FXZK01000007.1"/>
</dbReference>
<dbReference type="OrthoDB" id="344729at2"/>
<sequence>MLSRRHVLGLAASLPVMGLIGRPAMAEPEVFSDMGTALRGADPVAYFTEGAPVSGRPEFGLMWRGAVWEFASARHRTMFEMDPERFAPQYGGYCAFAMSQGYVAPTVPEAWTIHNGKLYMNYSLAVRERWQADIDGYVALADSHWPDALGA</sequence>
<dbReference type="NCBIfam" id="NF041384">
    <property type="entry name" value="YHS_seleno_dom"/>
    <property type="match status" value="1"/>
</dbReference>
<protein>
    <recommendedName>
        <fullName evidence="3">YHS domain protein</fullName>
    </recommendedName>
</protein>
<organism evidence="1 2">
    <name type="scientific">Flavimaricola marinus</name>
    <dbReference type="NCBI Taxonomy" id="1819565"/>
    <lineage>
        <taxon>Bacteria</taxon>
        <taxon>Pseudomonadati</taxon>
        <taxon>Pseudomonadota</taxon>
        <taxon>Alphaproteobacteria</taxon>
        <taxon>Rhodobacterales</taxon>
        <taxon>Paracoccaceae</taxon>
        <taxon>Flavimaricola</taxon>
    </lineage>
</organism>
<dbReference type="AlphaFoldDB" id="A0A238LID0"/>
<keyword evidence="2" id="KW-1185">Reference proteome</keyword>
<dbReference type="InterPro" id="IPR006311">
    <property type="entry name" value="TAT_signal"/>
</dbReference>
<evidence type="ECO:0000313" key="2">
    <source>
        <dbReference type="Proteomes" id="UP000201613"/>
    </source>
</evidence>
<evidence type="ECO:0000313" key="1">
    <source>
        <dbReference type="EMBL" id="SMY09164.1"/>
    </source>
</evidence>
<dbReference type="Proteomes" id="UP000201613">
    <property type="component" value="Unassembled WGS sequence"/>
</dbReference>
<dbReference type="PROSITE" id="PS51318">
    <property type="entry name" value="TAT"/>
    <property type="match status" value="1"/>
</dbReference>
<reference evidence="1 2" key="1">
    <citation type="submission" date="2017-05" db="EMBL/GenBank/DDBJ databases">
        <authorList>
            <person name="Song R."/>
            <person name="Chenine A.L."/>
            <person name="Ruprecht R.M."/>
        </authorList>
    </citation>
    <scope>NUCLEOTIDE SEQUENCE [LARGE SCALE GENOMIC DNA]</scope>
    <source>
        <strain evidence="1 2">CECT 8899</strain>
    </source>
</reference>
<accession>A0A238LID0</accession>
<proteinExistence type="predicted"/>